<name>A0AAE7JSB4_SERFO</name>
<reference evidence="1" key="2">
    <citation type="submission" date="2022-06" db="EMBL/GenBank/DDBJ databases">
        <title>Genome sequences of seven Enterobacteriaceae strains isolated from Canadian wastewater treatment facilities.</title>
        <authorList>
            <person name="Huang H."/>
            <person name="Chmara J.T."/>
            <person name="Duceppe M.-O."/>
        </authorList>
    </citation>
    <scope>NUCLEOTIDE SEQUENCE</scope>
    <source>
        <strain evidence="1">HH13</strain>
    </source>
</reference>
<evidence type="ECO:0000313" key="4">
    <source>
        <dbReference type="Proteomes" id="UP001235341"/>
    </source>
</evidence>
<dbReference type="InterPro" id="IPR036937">
    <property type="entry name" value="Adhesion_dom_fimbrial_sf"/>
</dbReference>
<proteinExistence type="predicted"/>
<dbReference type="EMBL" id="CP133586">
    <property type="protein sequence ID" value="WMT14083.1"/>
    <property type="molecule type" value="Genomic_DNA"/>
</dbReference>
<dbReference type="PANTHER" id="PTHR33420">
    <property type="entry name" value="FIMBRIAL SUBUNIT ELFA-RELATED"/>
    <property type="match status" value="1"/>
</dbReference>
<dbReference type="SUPFAM" id="SSF49401">
    <property type="entry name" value="Bacterial adhesins"/>
    <property type="match status" value="1"/>
</dbReference>
<accession>A0AAE7JSB4</accession>
<reference evidence="3" key="1">
    <citation type="submission" date="2020-03" db="EMBL/GenBank/DDBJ databases">
        <title>Genome sequences of seven Enterobacteriaceae strains isolated from Canadian wastewater treatment facilities.</title>
        <authorList>
            <person name="Huang H."/>
            <person name="Chmara J.T."/>
            <person name="Duceppe M.-O."/>
        </authorList>
    </citation>
    <scope>NUCLEOTIDE SEQUENCE [LARGE SCALE GENOMIC DNA]</scope>
    <source>
        <strain evidence="3">Biosolid 3</strain>
    </source>
</reference>
<sequence>MSVNSFTATSLFLLVGAMTTALPVWGGSQLSMNGAIVATACDIDTTSRDQTVDMGTLPFDRIVNDSQALSRPFSIRLVNCTLKHSNNNILGKQHFRVTFDGRNEDGHFGVEGEARGVALVLNDALGNEAVPGKELPPQTPVLQGKEMRLNYSARMVANNQPLQTGTYSAQVRYQLEYH</sequence>
<dbReference type="GO" id="GO:0009289">
    <property type="term" value="C:pilus"/>
    <property type="evidence" value="ECO:0007669"/>
    <property type="project" value="InterPro"/>
</dbReference>
<evidence type="ECO:0000313" key="1">
    <source>
        <dbReference type="EMBL" id="QKJ57741.1"/>
    </source>
</evidence>
<reference evidence="2 4" key="3">
    <citation type="submission" date="2023-08" db="EMBL/GenBank/DDBJ databases">
        <title>Complete Genome and Methylome dissection of Serratia fonticola NEB369.</title>
        <authorList>
            <person name="Fomenkov A."/>
            <person name="Roberts R.D."/>
        </authorList>
    </citation>
    <scope>NUCLEOTIDE SEQUENCE [LARGE SCALE GENOMIC DNA]</scope>
    <source>
        <strain evidence="2 4">NEB369</strain>
    </source>
</reference>
<protein>
    <submittedName>
        <fullName evidence="1 2">Fimbrial protein</fullName>
    </submittedName>
</protein>
<dbReference type="PANTHER" id="PTHR33420:SF12">
    <property type="entry name" value="FIMBRIN-LIKE PROTEIN FIMI-RELATED"/>
    <property type="match status" value="1"/>
</dbReference>
<gene>
    <name evidence="1" type="ORF">G9399_04220</name>
    <name evidence="2" type="ORF">RFB13_23265</name>
</gene>
<dbReference type="InterPro" id="IPR050263">
    <property type="entry name" value="Bact_Fimbrial_Adh_Pro"/>
</dbReference>
<dbReference type="Proteomes" id="UP001235341">
    <property type="component" value="Chromosome"/>
</dbReference>
<evidence type="ECO:0000313" key="3">
    <source>
        <dbReference type="Proteomes" id="UP000503464"/>
    </source>
</evidence>
<dbReference type="InterPro" id="IPR008966">
    <property type="entry name" value="Adhesion_dom_sf"/>
</dbReference>
<dbReference type="AlphaFoldDB" id="A0AAE7JSB4"/>
<evidence type="ECO:0000313" key="2">
    <source>
        <dbReference type="EMBL" id="WMT14083.1"/>
    </source>
</evidence>
<organism evidence="1 3">
    <name type="scientific">Serratia fonticola</name>
    <dbReference type="NCBI Taxonomy" id="47917"/>
    <lineage>
        <taxon>Bacteria</taxon>
        <taxon>Pseudomonadati</taxon>
        <taxon>Pseudomonadota</taxon>
        <taxon>Gammaproteobacteria</taxon>
        <taxon>Enterobacterales</taxon>
        <taxon>Yersiniaceae</taxon>
        <taxon>Serratia</taxon>
    </lineage>
</organism>
<keyword evidence="4" id="KW-1185">Reference proteome</keyword>
<dbReference type="Proteomes" id="UP000503464">
    <property type="component" value="Chromosome"/>
</dbReference>
<dbReference type="Gene3D" id="2.60.40.1090">
    <property type="entry name" value="Fimbrial-type adhesion domain"/>
    <property type="match status" value="1"/>
</dbReference>
<dbReference type="EMBL" id="CP054160">
    <property type="protein sequence ID" value="QKJ57741.1"/>
    <property type="molecule type" value="Genomic_DNA"/>
</dbReference>
<dbReference type="GO" id="GO:0043709">
    <property type="term" value="P:cell adhesion involved in single-species biofilm formation"/>
    <property type="evidence" value="ECO:0007669"/>
    <property type="project" value="TreeGrafter"/>
</dbReference>
<dbReference type="RefSeq" id="WP_161713826.1">
    <property type="nucleotide sequence ID" value="NZ_CAMKUK010000011.1"/>
</dbReference>